<reference evidence="7 8" key="1">
    <citation type="submission" date="2023-09" db="EMBL/GenBank/DDBJ databases">
        <title>Thioclava shenzhenensis sp. nov., a multidrug resistant bacteria-antagonizing species isolated from coastal seawater.</title>
        <authorList>
            <person name="Long M."/>
        </authorList>
    </citation>
    <scope>NUCLEOTIDE SEQUENCE [LARGE SCALE GENOMIC DNA]</scope>
    <source>
        <strain evidence="7 8">FTW29</strain>
    </source>
</reference>
<protein>
    <submittedName>
        <fullName evidence="7">YIP1 family protein</fullName>
    </submittedName>
</protein>
<organism evidence="7 8">
    <name type="scientific">Thioclava litoralis</name>
    <dbReference type="NCBI Taxonomy" id="3076557"/>
    <lineage>
        <taxon>Bacteria</taxon>
        <taxon>Pseudomonadati</taxon>
        <taxon>Pseudomonadota</taxon>
        <taxon>Alphaproteobacteria</taxon>
        <taxon>Rhodobacterales</taxon>
        <taxon>Paracoccaceae</taxon>
        <taxon>Thioclava</taxon>
    </lineage>
</organism>
<dbReference type="Proteomes" id="UP001623290">
    <property type="component" value="Chromosome"/>
</dbReference>
<feature type="transmembrane region" description="Helical" evidence="5">
    <location>
        <begin position="104"/>
        <end position="129"/>
    </location>
</feature>
<evidence type="ECO:0000313" key="8">
    <source>
        <dbReference type="Proteomes" id="UP001623290"/>
    </source>
</evidence>
<evidence type="ECO:0000256" key="4">
    <source>
        <dbReference type="ARBA" id="ARBA00023136"/>
    </source>
</evidence>
<gene>
    <name evidence="7" type="ORF">RPE78_11775</name>
</gene>
<feature type="transmembrane region" description="Helical" evidence="5">
    <location>
        <begin position="135"/>
        <end position="155"/>
    </location>
</feature>
<evidence type="ECO:0000256" key="5">
    <source>
        <dbReference type="SAM" id="Phobius"/>
    </source>
</evidence>
<keyword evidence="8" id="KW-1185">Reference proteome</keyword>
<feature type="domain" description="Yip1" evidence="6">
    <location>
        <begin position="12"/>
        <end position="177"/>
    </location>
</feature>
<dbReference type="Pfam" id="PF04893">
    <property type="entry name" value="Yip1"/>
    <property type="match status" value="1"/>
</dbReference>
<keyword evidence="2 5" id="KW-0812">Transmembrane</keyword>
<dbReference type="InterPro" id="IPR006977">
    <property type="entry name" value="Yip1_dom"/>
</dbReference>
<keyword evidence="3 5" id="KW-1133">Transmembrane helix</keyword>
<dbReference type="EMBL" id="CP135443">
    <property type="protein sequence ID" value="WRY33353.1"/>
    <property type="molecule type" value="Genomic_DNA"/>
</dbReference>
<sequence>MEQFTFRQAILGTITQPQSVARALIDWNPPTQARWLGLAVVVVLSACLGLFGQVLASTMVPDTERLSLNPIPMILIQAAILIYAAGAMTFVGRMGNGHGAFRDALLLMTWAEFVMVILQVVQLALIMILPSGLGATTVILLTLMFYFIVNFVAALHGFRNLAVVAIGTIVTFFASAFATGLVLMLLGVMPSPSP</sequence>
<evidence type="ECO:0000313" key="7">
    <source>
        <dbReference type="EMBL" id="WRY33353.1"/>
    </source>
</evidence>
<accession>A0ABZ1DYY5</accession>
<feature type="transmembrane region" description="Helical" evidence="5">
    <location>
        <begin position="35"/>
        <end position="56"/>
    </location>
</feature>
<dbReference type="RefSeq" id="WP_339107176.1">
    <property type="nucleotide sequence ID" value="NZ_CP135443.1"/>
</dbReference>
<evidence type="ECO:0000256" key="1">
    <source>
        <dbReference type="ARBA" id="ARBA00004141"/>
    </source>
</evidence>
<name>A0ABZ1DYY5_9RHOB</name>
<evidence type="ECO:0000256" key="3">
    <source>
        <dbReference type="ARBA" id="ARBA00022989"/>
    </source>
</evidence>
<proteinExistence type="predicted"/>
<keyword evidence="4 5" id="KW-0472">Membrane</keyword>
<comment type="subcellular location">
    <subcellularLocation>
        <location evidence="1">Membrane</location>
        <topology evidence="1">Multi-pass membrane protein</topology>
    </subcellularLocation>
</comment>
<evidence type="ECO:0000259" key="6">
    <source>
        <dbReference type="Pfam" id="PF04893"/>
    </source>
</evidence>
<feature type="transmembrane region" description="Helical" evidence="5">
    <location>
        <begin position="162"/>
        <end position="189"/>
    </location>
</feature>
<evidence type="ECO:0000256" key="2">
    <source>
        <dbReference type="ARBA" id="ARBA00022692"/>
    </source>
</evidence>
<feature type="transmembrane region" description="Helical" evidence="5">
    <location>
        <begin position="71"/>
        <end position="92"/>
    </location>
</feature>